<evidence type="ECO:0000259" key="1">
    <source>
        <dbReference type="Pfam" id="PF00582"/>
    </source>
</evidence>
<accession>A0AAD7P898</accession>
<comment type="caution">
    <text evidence="2">The sequence shown here is derived from an EMBL/GenBank/DDBJ whole genome shotgun (WGS) entry which is preliminary data.</text>
</comment>
<dbReference type="AlphaFoldDB" id="A0AAD7P898"/>
<dbReference type="InterPro" id="IPR014729">
    <property type="entry name" value="Rossmann-like_a/b/a_fold"/>
</dbReference>
<feature type="domain" description="UspA" evidence="1">
    <location>
        <begin position="110"/>
        <end position="226"/>
    </location>
</feature>
<organism evidence="2 3">
    <name type="scientific">Quillaja saponaria</name>
    <name type="common">Soap bark tree</name>
    <dbReference type="NCBI Taxonomy" id="32244"/>
    <lineage>
        <taxon>Eukaryota</taxon>
        <taxon>Viridiplantae</taxon>
        <taxon>Streptophyta</taxon>
        <taxon>Embryophyta</taxon>
        <taxon>Tracheophyta</taxon>
        <taxon>Spermatophyta</taxon>
        <taxon>Magnoliopsida</taxon>
        <taxon>eudicotyledons</taxon>
        <taxon>Gunneridae</taxon>
        <taxon>Pentapetalae</taxon>
        <taxon>rosids</taxon>
        <taxon>fabids</taxon>
        <taxon>Fabales</taxon>
        <taxon>Quillajaceae</taxon>
        <taxon>Quillaja</taxon>
    </lineage>
</organism>
<dbReference type="EMBL" id="JARAOO010000013">
    <property type="protein sequence ID" value="KAJ7945821.1"/>
    <property type="molecule type" value="Genomic_DNA"/>
</dbReference>
<dbReference type="SUPFAM" id="SSF52402">
    <property type="entry name" value="Adenine nucleotide alpha hydrolases-like"/>
    <property type="match status" value="1"/>
</dbReference>
<gene>
    <name evidence="2" type="ORF">O6P43_030831</name>
</gene>
<dbReference type="Gene3D" id="3.40.50.620">
    <property type="entry name" value="HUPs"/>
    <property type="match status" value="1"/>
</dbReference>
<keyword evidence="3" id="KW-1185">Reference proteome</keyword>
<dbReference type="InterPro" id="IPR006016">
    <property type="entry name" value="UspA"/>
</dbReference>
<evidence type="ECO:0000313" key="3">
    <source>
        <dbReference type="Proteomes" id="UP001163823"/>
    </source>
</evidence>
<dbReference type="KEGG" id="qsa:O6P43_030831"/>
<evidence type="ECO:0000313" key="2">
    <source>
        <dbReference type="EMBL" id="KAJ7945821.1"/>
    </source>
</evidence>
<proteinExistence type="predicted"/>
<sequence>MNDDDYIPVEAKDFYSRRKHYLENNDSRQVFPLGNDDSKQVLSPENDDSRQVFSLGNVDSRQVFSQGNDDSRQVFSLENDYKPEISPEIVEIVEDTNSIIGNQEVFVKDIYVAVGKDDLDVVRWALDHAVIPGSRIFLIHVFPPITYIPTPVGKLSRSQLNQEQVRVYVKEEYNRREYLLHKYIQLCSDAKITVDTVLLESDSTAKAIVDLIPVLNINNLVIGTKKPPCIRRSKKKVAKGEFVKKYAPQFCEVTLVYDGKKVVNGQQMTEQASSPQKSKVRGRIFFECLSFVIE</sequence>
<dbReference type="Proteomes" id="UP001163823">
    <property type="component" value="Chromosome 13"/>
</dbReference>
<dbReference type="Pfam" id="PF00582">
    <property type="entry name" value="Usp"/>
    <property type="match status" value="1"/>
</dbReference>
<name>A0AAD7P898_QUISA</name>
<dbReference type="PANTHER" id="PTHR47382:SF1">
    <property type="entry name" value="USPA DOMAIN-CONTAINING PROTEIN"/>
    <property type="match status" value="1"/>
</dbReference>
<dbReference type="PANTHER" id="PTHR47382">
    <property type="entry name" value="U-BOX DOMAIN-CONTAINING PROTEIN 52-LIKE"/>
    <property type="match status" value="1"/>
</dbReference>
<protein>
    <submittedName>
        <fullName evidence="2">U-box domain-containing protein 33-like</fullName>
    </submittedName>
</protein>
<reference evidence="2" key="1">
    <citation type="journal article" date="2023" name="Science">
        <title>Elucidation of the pathway for biosynthesis of saponin adjuvants from the soapbark tree.</title>
        <authorList>
            <person name="Reed J."/>
            <person name="Orme A."/>
            <person name="El-Demerdash A."/>
            <person name="Owen C."/>
            <person name="Martin L.B.B."/>
            <person name="Misra R.C."/>
            <person name="Kikuchi S."/>
            <person name="Rejzek M."/>
            <person name="Martin A.C."/>
            <person name="Harkess A."/>
            <person name="Leebens-Mack J."/>
            <person name="Louveau T."/>
            <person name="Stephenson M.J."/>
            <person name="Osbourn A."/>
        </authorList>
    </citation>
    <scope>NUCLEOTIDE SEQUENCE</scope>
    <source>
        <strain evidence="2">S10</strain>
    </source>
</reference>
<dbReference type="CDD" id="cd01989">
    <property type="entry name" value="USP_STK_Ubox_N"/>
    <property type="match status" value="1"/>
</dbReference>